<comment type="caution">
    <text evidence="3">The sequence shown here is derived from an EMBL/GenBank/DDBJ whole genome shotgun (WGS) entry which is preliminary data.</text>
</comment>
<sequence>MPIGCQASAPLATGSPFARQQPSAPPRPQAAPRRSSGTLPADADLSGEGDASITRRSLLGSALIAPALLAAAAPSWALLPDDDDTDLIEKAKGRRQQRIQADREAERKFVKEGGYRDRRDESVLKPVQTAVFQLSRSGAALESGSLSGVASIIGDGSWVGDFRRAGERLSAGNAAAERSLTQVLSGVGALQAAAKSGGLVESKREFVAVVSAMTAWAQDAGVGGDIKGL</sequence>
<evidence type="ECO:0000313" key="4">
    <source>
        <dbReference type="Proteomes" id="UP000708148"/>
    </source>
</evidence>
<dbReference type="AlphaFoldDB" id="A0A8S1IM70"/>
<dbReference type="GO" id="GO:0010206">
    <property type="term" value="P:photosystem II repair"/>
    <property type="evidence" value="ECO:0007669"/>
    <property type="project" value="InterPro"/>
</dbReference>
<evidence type="ECO:0000313" key="3">
    <source>
        <dbReference type="EMBL" id="CAD7695388.1"/>
    </source>
</evidence>
<dbReference type="Pfam" id="PF20675">
    <property type="entry name" value="MPH2"/>
    <property type="match status" value="1"/>
</dbReference>
<feature type="domain" description="Maintenance of Photosystem II under High light 2 C-terminal" evidence="2">
    <location>
        <begin position="126"/>
        <end position="229"/>
    </location>
</feature>
<organism evidence="3 4">
    <name type="scientific">Ostreobium quekettii</name>
    <dbReference type="NCBI Taxonomy" id="121088"/>
    <lineage>
        <taxon>Eukaryota</taxon>
        <taxon>Viridiplantae</taxon>
        <taxon>Chlorophyta</taxon>
        <taxon>core chlorophytes</taxon>
        <taxon>Ulvophyceae</taxon>
        <taxon>TCBD clade</taxon>
        <taxon>Bryopsidales</taxon>
        <taxon>Ostreobineae</taxon>
        <taxon>Ostreobiaceae</taxon>
        <taxon>Ostreobium</taxon>
    </lineage>
</organism>
<reference evidence="3" key="1">
    <citation type="submission" date="2020-12" db="EMBL/GenBank/DDBJ databases">
        <authorList>
            <person name="Iha C."/>
        </authorList>
    </citation>
    <scope>NUCLEOTIDE SEQUENCE</scope>
</reference>
<protein>
    <recommendedName>
        <fullName evidence="2">Maintenance of Photosystem II under High light 2 C-terminal domain-containing protein</fullName>
    </recommendedName>
</protein>
<name>A0A8S1IM70_9CHLO</name>
<evidence type="ECO:0000256" key="1">
    <source>
        <dbReference type="SAM" id="MobiDB-lite"/>
    </source>
</evidence>
<dbReference type="PANTHER" id="PTHR35742:SF1">
    <property type="entry name" value="THYLAKOID LUMENAL 16.5 KDA PROTEIN, CHLOROPLASTIC"/>
    <property type="match status" value="1"/>
</dbReference>
<dbReference type="OrthoDB" id="1924976at2759"/>
<dbReference type="Proteomes" id="UP000708148">
    <property type="component" value="Unassembled WGS sequence"/>
</dbReference>
<accession>A0A8S1IM70</accession>
<dbReference type="InterPro" id="IPR049072">
    <property type="entry name" value="MPH2_C"/>
</dbReference>
<proteinExistence type="predicted"/>
<evidence type="ECO:0000259" key="2">
    <source>
        <dbReference type="Pfam" id="PF20675"/>
    </source>
</evidence>
<keyword evidence="4" id="KW-1185">Reference proteome</keyword>
<dbReference type="PANTHER" id="PTHR35742">
    <property type="entry name" value="THYLAKOID LUMENAL 16.5 KDA PROTEIN, CHLOROPLASTIC"/>
    <property type="match status" value="1"/>
</dbReference>
<dbReference type="EMBL" id="CAJHUC010000337">
    <property type="protein sequence ID" value="CAD7695388.1"/>
    <property type="molecule type" value="Genomic_DNA"/>
</dbReference>
<dbReference type="InterPro" id="IPR038862">
    <property type="entry name" value="MPH2"/>
</dbReference>
<gene>
    <name evidence="3" type="ORF">OSTQU699_LOCUS749</name>
</gene>
<feature type="region of interest" description="Disordered" evidence="1">
    <location>
        <begin position="1"/>
        <end position="49"/>
    </location>
</feature>